<reference evidence="2 3" key="1">
    <citation type="journal article" date="2022" name="Nat. Genet.">
        <title>Improved pea reference genome and pan-genome highlight genomic features and evolutionary characteristics.</title>
        <authorList>
            <person name="Yang T."/>
            <person name="Liu R."/>
            <person name="Luo Y."/>
            <person name="Hu S."/>
            <person name="Wang D."/>
            <person name="Wang C."/>
            <person name="Pandey M.K."/>
            <person name="Ge S."/>
            <person name="Xu Q."/>
            <person name="Li N."/>
            <person name="Li G."/>
            <person name="Huang Y."/>
            <person name="Saxena R.K."/>
            <person name="Ji Y."/>
            <person name="Li M."/>
            <person name="Yan X."/>
            <person name="He Y."/>
            <person name="Liu Y."/>
            <person name="Wang X."/>
            <person name="Xiang C."/>
            <person name="Varshney R.K."/>
            <person name="Ding H."/>
            <person name="Gao S."/>
            <person name="Zong X."/>
        </authorList>
    </citation>
    <scope>NUCLEOTIDE SEQUENCE [LARGE SCALE GENOMIC DNA]</scope>
    <source>
        <strain evidence="2 3">cv. Zhongwan 6</strain>
    </source>
</reference>
<feature type="domain" description="Reverse transcriptase" evidence="1">
    <location>
        <begin position="1"/>
        <end position="139"/>
    </location>
</feature>
<comment type="caution">
    <text evidence="2">The sequence shown here is derived from an EMBL/GenBank/DDBJ whole genome shotgun (WGS) entry which is preliminary data.</text>
</comment>
<evidence type="ECO:0000313" key="3">
    <source>
        <dbReference type="Proteomes" id="UP001058974"/>
    </source>
</evidence>
<dbReference type="PANTHER" id="PTHR33116">
    <property type="entry name" value="REVERSE TRANSCRIPTASE ZINC-BINDING DOMAIN-CONTAINING PROTEIN-RELATED-RELATED"/>
    <property type="match status" value="1"/>
</dbReference>
<organism evidence="2 3">
    <name type="scientific">Pisum sativum</name>
    <name type="common">Garden pea</name>
    <name type="synonym">Lathyrus oleraceus</name>
    <dbReference type="NCBI Taxonomy" id="3888"/>
    <lineage>
        <taxon>Eukaryota</taxon>
        <taxon>Viridiplantae</taxon>
        <taxon>Streptophyta</taxon>
        <taxon>Embryophyta</taxon>
        <taxon>Tracheophyta</taxon>
        <taxon>Spermatophyta</taxon>
        <taxon>Magnoliopsida</taxon>
        <taxon>eudicotyledons</taxon>
        <taxon>Gunneridae</taxon>
        <taxon>Pentapetalae</taxon>
        <taxon>rosids</taxon>
        <taxon>fabids</taxon>
        <taxon>Fabales</taxon>
        <taxon>Fabaceae</taxon>
        <taxon>Papilionoideae</taxon>
        <taxon>50 kb inversion clade</taxon>
        <taxon>NPAAA clade</taxon>
        <taxon>Hologalegina</taxon>
        <taxon>IRL clade</taxon>
        <taxon>Fabeae</taxon>
        <taxon>Lathyrus</taxon>
    </lineage>
</organism>
<keyword evidence="3" id="KW-1185">Reference proteome</keyword>
<dbReference type="EMBL" id="JAMSHJ010000007">
    <property type="protein sequence ID" value="KAI5391407.1"/>
    <property type="molecule type" value="Genomic_DNA"/>
</dbReference>
<sequence>MLVLVNGSPTKGFEVEMGLQKGNPLSPFLFVIVAEGMTGFVRKASELGEFKGFSFHDSCSVDLLQFVDKTFIIGNGNWKNFWDSKVILRGFDTVFGLRVNFHKSRVIGMNLNSNFLVATTNFLLCMVEEKCFYFLGIPIGSNPRRVITWKLLMGKVRARISCWNGILLSIGGRIMLIKFVLRSLSIFFITFYKALVTVWKEIESIKNKFLWGGLEVEEDLGHLFFKCRVSDVIWNKVVDWIQIDWVNKALLWKSFSSWVSIEKFKMLKKGDEGIVWMAVVWSLWKIRNDILFNDAHSIVSNMLWDIKLTNLKWSLKGDNSHSNCNIFEFC</sequence>
<gene>
    <name evidence="2" type="ORF">KIW84_076276</name>
</gene>
<dbReference type="Gramene" id="Psat07G0627600-T1">
    <property type="protein sequence ID" value="KAI5391407.1"/>
    <property type="gene ID" value="KIW84_076276"/>
</dbReference>
<dbReference type="InterPro" id="IPR000477">
    <property type="entry name" value="RT_dom"/>
</dbReference>
<dbReference type="PANTHER" id="PTHR33116:SF78">
    <property type="entry name" value="OS12G0587133 PROTEIN"/>
    <property type="match status" value="1"/>
</dbReference>
<proteinExistence type="predicted"/>
<dbReference type="PROSITE" id="PS50878">
    <property type="entry name" value="RT_POL"/>
    <property type="match status" value="1"/>
</dbReference>
<dbReference type="AlphaFoldDB" id="A0A9D4VXM7"/>
<evidence type="ECO:0000259" key="1">
    <source>
        <dbReference type="PROSITE" id="PS50878"/>
    </source>
</evidence>
<evidence type="ECO:0000313" key="2">
    <source>
        <dbReference type="EMBL" id="KAI5391407.1"/>
    </source>
</evidence>
<accession>A0A9D4VXM7</accession>
<dbReference type="Proteomes" id="UP001058974">
    <property type="component" value="Chromosome 7"/>
</dbReference>
<name>A0A9D4VXM7_PEA</name>
<protein>
    <recommendedName>
        <fullName evidence="1">Reverse transcriptase domain-containing protein</fullName>
    </recommendedName>
</protein>